<keyword evidence="9 13" id="KW-0472">Membrane</keyword>
<dbReference type="GO" id="GO:0000742">
    <property type="term" value="P:karyogamy involved in conjugation with cellular fusion"/>
    <property type="evidence" value="ECO:0007669"/>
    <property type="project" value="UniProtKB-UniRule"/>
</dbReference>
<evidence type="ECO:0000256" key="2">
    <source>
        <dbReference type="ARBA" id="ARBA00010473"/>
    </source>
</evidence>
<keyword evidence="7 13" id="KW-0256">Endoplasmic reticulum</keyword>
<dbReference type="FunCoup" id="A0A448YL65">
    <property type="interactions" value="43"/>
</dbReference>
<name>A0A448YL65_BRENA</name>
<evidence type="ECO:0000256" key="7">
    <source>
        <dbReference type="ARBA" id="ARBA00022824"/>
    </source>
</evidence>
<evidence type="ECO:0000256" key="12">
    <source>
        <dbReference type="ARBA" id="ARBA00031468"/>
    </source>
</evidence>
<dbReference type="EMBL" id="CAACVR010000012">
    <property type="protein sequence ID" value="VEU21650.1"/>
    <property type="molecule type" value="Genomic_DNA"/>
</dbReference>
<evidence type="ECO:0000256" key="15">
    <source>
        <dbReference type="SAM" id="SignalP"/>
    </source>
</evidence>
<organism evidence="16 17">
    <name type="scientific">Brettanomyces naardenensis</name>
    <name type="common">Yeast</name>
    <dbReference type="NCBI Taxonomy" id="13370"/>
    <lineage>
        <taxon>Eukaryota</taxon>
        <taxon>Fungi</taxon>
        <taxon>Dikarya</taxon>
        <taxon>Ascomycota</taxon>
        <taxon>Saccharomycotina</taxon>
        <taxon>Pichiomycetes</taxon>
        <taxon>Pichiales</taxon>
        <taxon>Pichiaceae</taxon>
        <taxon>Brettanomyces</taxon>
    </lineage>
</organism>
<evidence type="ECO:0000313" key="17">
    <source>
        <dbReference type="Proteomes" id="UP000290900"/>
    </source>
</evidence>
<comment type="function">
    <text evidence="1 13">Required for nuclear membrane fusion during karyogamy.</text>
</comment>
<keyword evidence="6 13" id="KW-0732">Signal</keyword>
<feature type="chain" id="PRO_5019508818" description="Nuclear fusion protein KAR5" evidence="15">
    <location>
        <begin position="23"/>
        <end position="401"/>
    </location>
</feature>
<dbReference type="PANTHER" id="PTHR28012">
    <property type="entry name" value="NUCLEAR FUSION PROTEIN KAR5"/>
    <property type="match status" value="1"/>
</dbReference>
<dbReference type="InParanoid" id="A0A448YL65"/>
<evidence type="ECO:0000256" key="10">
    <source>
        <dbReference type="ARBA" id="ARBA00023180"/>
    </source>
</evidence>
<proteinExistence type="inferred from homology"/>
<comment type="similarity">
    <text evidence="2 13">Belongs to the KAR5 family.</text>
</comment>
<feature type="transmembrane region" description="Helical" evidence="13">
    <location>
        <begin position="373"/>
        <end position="394"/>
    </location>
</feature>
<reference evidence="16 17" key="1">
    <citation type="submission" date="2018-12" db="EMBL/GenBank/DDBJ databases">
        <authorList>
            <person name="Tiukova I."/>
            <person name="Dainat J."/>
        </authorList>
    </citation>
    <scope>NUCLEOTIDE SEQUENCE [LARGE SCALE GENOMIC DNA]</scope>
</reference>
<sequence>MIKLFYLVALLLLVDNFQVGSALDPLPDIINSLRQEHKDVQLGVTIESRCTYEVLSSFVSRCDDLDGFVDWERSRVAIQLSLCIFNDDNYNGMHLPASCKEDILQRKEVEICVSELSENPVWWTTYFGYLNLIDSVCHYYDNSLETQKLLENYRTVLDRFELLFETLNEFKGVEFLKKTRESLNAQFVEFFDQLMISTDVRFGAAVQSMTDILENSEQIMGALSNRMEEFENQMGDKFKTMMKDFDSSQKNLSIKAASTMNGLMEEIKGSALEENEALLKKLVENEKQLFDEVVSRQDSFRSRYEEQLQEYDNHMLGLSKQLKTRSKEMESLWFSMTRYRNYVSYSMRVMALAFFAIVGIGMSRLIGGLGFKFLVEVTFVVAGVCCGSAGAKWLSDFTALT</sequence>
<dbReference type="Pfam" id="PF04163">
    <property type="entry name" value="Tht1"/>
    <property type="match status" value="1"/>
</dbReference>
<dbReference type="AlphaFoldDB" id="A0A448YL65"/>
<keyword evidence="11 13" id="KW-0539">Nucleus</keyword>
<dbReference type="InterPro" id="IPR007292">
    <property type="entry name" value="Nuclear_fusion_Kar5"/>
</dbReference>
<dbReference type="GO" id="GO:0048288">
    <property type="term" value="P:nuclear membrane fusion involved in karyogamy"/>
    <property type="evidence" value="ECO:0007669"/>
    <property type="project" value="UniProtKB-UniRule"/>
</dbReference>
<keyword evidence="10" id="KW-0325">Glycoprotein</keyword>
<dbReference type="OrthoDB" id="3991329at2759"/>
<comment type="subcellular location">
    <subcellularLocation>
        <location evidence="13">Endoplasmic reticulum membrane</location>
    </subcellularLocation>
    <subcellularLocation>
        <location evidence="13">Nucleus membrane</location>
    </subcellularLocation>
</comment>
<keyword evidence="8 13" id="KW-1133">Transmembrane helix</keyword>
<evidence type="ECO:0000256" key="14">
    <source>
        <dbReference type="SAM" id="Coils"/>
    </source>
</evidence>
<protein>
    <recommendedName>
        <fullName evidence="3">Nuclear fusion protein KAR5</fullName>
    </recommendedName>
    <alternativeName>
        <fullName evidence="12">Karyogamy protein 5</fullName>
    </alternativeName>
</protein>
<evidence type="ECO:0000256" key="4">
    <source>
        <dbReference type="ARBA" id="ARBA00022459"/>
    </source>
</evidence>
<keyword evidence="5 13" id="KW-0812">Transmembrane</keyword>
<keyword evidence="17" id="KW-1185">Reference proteome</keyword>
<evidence type="ECO:0000256" key="9">
    <source>
        <dbReference type="ARBA" id="ARBA00023136"/>
    </source>
</evidence>
<evidence type="ECO:0000256" key="5">
    <source>
        <dbReference type="ARBA" id="ARBA00022692"/>
    </source>
</evidence>
<evidence type="ECO:0000256" key="13">
    <source>
        <dbReference type="RuleBase" id="RU368082"/>
    </source>
</evidence>
<keyword evidence="14" id="KW-0175">Coiled coil</keyword>
<dbReference type="GO" id="GO:0005789">
    <property type="term" value="C:endoplasmic reticulum membrane"/>
    <property type="evidence" value="ECO:0007669"/>
    <property type="project" value="UniProtKB-SubCell"/>
</dbReference>
<keyword evidence="4 13" id="KW-0415">Karyogamy</keyword>
<dbReference type="PANTHER" id="PTHR28012:SF1">
    <property type="entry name" value="NUCLEAR FUSION PROTEIN KAR5"/>
    <property type="match status" value="1"/>
</dbReference>
<feature type="transmembrane region" description="Helical" evidence="13">
    <location>
        <begin position="345"/>
        <end position="366"/>
    </location>
</feature>
<accession>A0A448YL65</accession>
<feature type="coiled-coil region" evidence="14">
    <location>
        <begin position="272"/>
        <end position="321"/>
    </location>
</feature>
<evidence type="ECO:0000256" key="11">
    <source>
        <dbReference type="ARBA" id="ARBA00023242"/>
    </source>
</evidence>
<evidence type="ECO:0000256" key="8">
    <source>
        <dbReference type="ARBA" id="ARBA00022989"/>
    </source>
</evidence>
<dbReference type="GO" id="GO:0031965">
    <property type="term" value="C:nuclear membrane"/>
    <property type="evidence" value="ECO:0007669"/>
    <property type="project" value="UniProtKB-SubCell"/>
</dbReference>
<evidence type="ECO:0000313" key="16">
    <source>
        <dbReference type="EMBL" id="VEU21650.1"/>
    </source>
</evidence>
<evidence type="ECO:0000256" key="3">
    <source>
        <dbReference type="ARBA" id="ARBA00021601"/>
    </source>
</evidence>
<gene>
    <name evidence="16" type="ORF">BRENAR_LOCUS2383</name>
</gene>
<evidence type="ECO:0000256" key="6">
    <source>
        <dbReference type="ARBA" id="ARBA00022729"/>
    </source>
</evidence>
<dbReference type="Proteomes" id="UP000290900">
    <property type="component" value="Unassembled WGS sequence"/>
</dbReference>
<feature type="signal peptide" evidence="15">
    <location>
        <begin position="1"/>
        <end position="22"/>
    </location>
</feature>
<evidence type="ECO:0000256" key="1">
    <source>
        <dbReference type="ARBA" id="ARBA00003389"/>
    </source>
</evidence>